<keyword evidence="2" id="KW-1185">Reference proteome</keyword>
<proteinExistence type="predicted"/>
<organism evidence="1 2">
    <name type="scientific">Asparagus officinalis</name>
    <name type="common">Garden asparagus</name>
    <dbReference type="NCBI Taxonomy" id="4686"/>
    <lineage>
        <taxon>Eukaryota</taxon>
        <taxon>Viridiplantae</taxon>
        <taxon>Streptophyta</taxon>
        <taxon>Embryophyta</taxon>
        <taxon>Tracheophyta</taxon>
        <taxon>Spermatophyta</taxon>
        <taxon>Magnoliopsida</taxon>
        <taxon>Liliopsida</taxon>
        <taxon>Asparagales</taxon>
        <taxon>Asparagaceae</taxon>
        <taxon>Asparagoideae</taxon>
        <taxon>Asparagus</taxon>
    </lineage>
</organism>
<evidence type="ECO:0000313" key="2">
    <source>
        <dbReference type="Proteomes" id="UP000243459"/>
    </source>
</evidence>
<dbReference type="Proteomes" id="UP000243459">
    <property type="component" value="Chromosome 7"/>
</dbReference>
<evidence type="ECO:0000313" key="1">
    <source>
        <dbReference type="EMBL" id="ONK64873.1"/>
    </source>
</evidence>
<dbReference type="EMBL" id="CM007387">
    <property type="protein sequence ID" value="ONK64873.1"/>
    <property type="molecule type" value="Genomic_DNA"/>
</dbReference>
<dbReference type="Gramene" id="ONK64873">
    <property type="protein sequence ID" value="ONK64873"/>
    <property type="gene ID" value="A4U43_C07F30890"/>
</dbReference>
<accession>A0A5P1EGI2</accession>
<name>A0A5P1EGI2_ASPOF</name>
<dbReference type="PANTHER" id="PTHR35324:SF4">
    <property type="entry name" value="EXPRESSED PROTEIN"/>
    <property type="match status" value="1"/>
</dbReference>
<gene>
    <name evidence="1" type="ORF">A4U43_C07F30890</name>
</gene>
<dbReference type="PANTHER" id="PTHR35324">
    <property type="entry name" value="BNAA08G03750D PROTEIN"/>
    <property type="match status" value="1"/>
</dbReference>
<dbReference type="AlphaFoldDB" id="A0A5P1EGI2"/>
<protein>
    <submittedName>
        <fullName evidence="1">Uncharacterized protein</fullName>
    </submittedName>
</protein>
<sequence>MAVGATIAVGSVISLPWALRMERFTVSEQQGTLIRTFMAFLIPKKPSTSSYEDENSIAQSNITSCLYLKPKESDEATNGKSFEKEVVLRRIRHKKRVNRIQGAFQSFHVTAEREREADGWLEDAFSCP</sequence>
<reference evidence="2" key="1">
    <citation type="journal article" date="2017" name="Nat. Commun.">
        <title>The asparagus genome sheds light on the origin and evolution of a young Y chromosome.</title>
        <authorList>
            <person name="Harkess A."/>
            <person name="Zhou J."/>
            <person name="Xu C."/>
            <person name="Bowers J.E."/>
            <person name="Van der Hulst R."/>
            <person name="Ayyampalayam S."/>
            <person name="Mercati F."/>
            <person name="Riccardi P."/>
            <person name="McKain M.R."/>
            <person name="Kakrana A."/>
            <person name="Tang H."/>
            <person name="Ray J."/>
            <person name="Groenendijk J."/>
            <person name="Arikit S."/>
            <person name="Mathioni S.M."/>
            <person name="Nakano M."/>
            <person name="Shan H."/>
            <person name="Telgmann-Rauber A."/>
            <person name="Kanno A."/>
            <person name="Yue Z."/>
            <person name="Chen H."/>
            <person name="Li W."/>
            <person name="Chen Y."/>
            <person name="Xu X."/>
            <person name="Zhang Y."/>
            <person name="Luo S."/>
            <person name="Chen H."/>
            <person name="Gao J."/>
            <person name="Mao Z."/>
            <person name="Pires J.C."/>
            <person name="Luo M."/>
            <person name="Kudrna D."/>
            <person name="Wing R.A."/>
            <person name="Meyers B.C."/>
            <person name="Yi K."/>
            <person name="Kong H."/>
            <person name="Lavrijsen P."/>
            <person name="Sunseri F."/>
            <person name="Falavigna A."/>
            <person name="Ye Y."/>
            <person name="Leebens-Mack J.H."/>
            <person name="Chen G."/>
        </authorList>
    </citation>
    <scope>NUCLEOTIDE SEQUENCE [LARGE SCALE GENOMIC DNA]</scope>
    <source>
        <strain evidence="2">cv. DH0086</strain>
    </source>
</reference>